<keyword evidence="4" id="KW-0645">Protease</keyword>
<comment type="similarity">
    <text evidence="3">Belongs to the peptidase M50B family.</text>
</comment>
<dbReference type="InterPro" id="IPR001478">
    <property type="entry name" value="PDZ"/>
</dbReference>
<reference evidence="13 14" key="1">
    <citation type="submission" date="2021-08" db="EMBL/GenBank/DDBJ databases">
        <title>Complete genome sequence of Leptospira kobayashii strain E30.</title>
        <authorList>
            <person name="Nakao R."/>
            <person name="Nakamura S."/>
            <person name="Masuzawa T."/>
            <person name="Koizumi N."/>
        </authorList>
    </citation>
    <scope>NUCLEOTIDE SEQUENCE [LARGE SCALE GENOMIC DNA]</scope>
    <source>
        <strain evidence="13 14">E30</strain>
    </source>
</reference>
<evidence type="ECO:0000256" key="1">
    <source>
        <dbReference type="ARBA" id="ARBA00001947"/>
    </source>
</evidence>
<keyword evidence="10 11" id="KW-0472">Membrane</keyword>
<evidence type="ECO:0000259" key="12">
    <source>
        <dbReference type="PROSITE" id="PS50106"/>
    </source>
</evidence>
<evidence type="ECO:0000256" key="7">
    <source>
        <dbReference type="ARBA" id="ARBA00022833"/>
    </source>
</evidence>
<evidence type="ECO:0000256" key="6">
    <source>
        <dbReference type="ARBA" id="ARBA00022801"/>
    </source>
</evidence>
<dbReference type="PROSITE" id="PS50106">
    <property type="entry name" value="PDZ"/>
    <property type="match status" value="1"/>
</dbReference>
<evidence type="ECO:0000256" key="9">
    <source>
        <dbReference type="ARBA" id="ARBA00023049"/>
    </source>
</evidence>
<evidence type="ECO:0000256" key="2">
    <source>
        <dbReference type="ARBA" id="ARBA00004141"/>
    </source>
</evidence>
<keyword evidence="8 11" id="KW-1133">Transmembrane helix</keyword>
<accession>A0ABM7UQS1</accession>
<evidence type="ECO:0000256" key="4">
    <source>
        <dbReference type="ARBA" id="ARBA00022670"/>
    </source>
</evidence>
<organism evidence="13 14">
    <name type="scientific">Leptospira kobayashii</name>
    <dbReference type="NCBI Taxonomy" id="1917830"/>
    <lineage>
        <taxon>Bacteria</taxon>
        <taxon>Pseudomonadati</taxon>
        <taxon>Spirochaetota</taxon>
        <taxon>Spirochaetia</taxon>
        <taxon>Leptospirales</taxon>
        <taxon>Leptospiraceae</taxon>
        <taxon>Leptospira</taxon>
    </lineage>
</organism>
<proteinExistence type="inferred from homology"/>
<feature type="transmembrane region" description="Helical" evidence="11">
    <location>
        <begin position="94"/>
        <end position="114"/>
    </location>
</feature>
<comment type="subcellular location">
    <subcellularLocation>
        <location evidence="2">Membrane</location>
        <topology evidence="2">Multi-pass membrane protein</topology>
    </subcellularLocation>
</comment>
<dbReference type="InterPro" id="IPR036034">
    <property type="entry name" value="PDZ_sf"/>
</dbReference>
<dbReference type="GO" id="GO:0008237">
    <property type="term" value="F:metallopeptidase activity"/>
    <property type="evidence" value="ECO:0007669"/>
    <property type="project" value="UniProtKB-KW"/>
</dbReference>
<dbReference type="PANTHER" id="PTHR42837">
    <property type="entry name" value="REGULATOR OF SIGMA-E PROTEASE RSEP"/>
    <property type="match status" value="1"/>
</dbReference>
<evidence type="ECO:0000256" key="10">
    <source>
        <dbReference type="ARBA" id="ARBA00023136"/>
    </source>
</evidence>
<keyword evidence="6" id="KW-0378">Hydrolase</keyword>
<sequence length="569" mass="63479">MIILILGAVLMLAVSIFIHELGHLLCGKLVGVEARIFSLGYGKGIWKKRIGKTIYQITAIPIGGYVLFRGDDYGKKLRGRPGELLGTPPLKRMIPVLGGPFANLVLGFLLLFILDLSGDSPASNRIFIEASNQINSPAYLAGLRTGDRILSVNGKKTENFEDIFANISLTTGDPIQLEYEREGKKSNLEIVPNLYSAGGRPTIGVEPFGERRVVATFTYAEQAGHALASILDNEDKSSEYFQGIIEEKKDEIPEEYLKKRERAEREQSLRKRALKYLKDGDVILKVGGTDVYTIPDLQAELGKHQNETIPVLVDRKTYPLLTPWATELTTVNIPVLGAQVFEFIDTRHPSFPELNVPYLRLDSYDPEIENRLSNLKIEDKSFAHANDLIAYFQKEGDVRKNVWVGNMKYSSELHLKPIGLLGFRPSMKFQAEQMERETGIVTAFVSSSEKVYDYVAMTLTGIKLLFSGFLSPKDNLSGPIGIVQFAGISLEYGWATYLDFVAKISLALMVMNLLPIPMADGGHIVLYAYEAITGRPLPRKAIEAIFRVGFFFLIGLGLFVSFNDVMRFF</sequence>
<comment type="cofactor">
    <cofactor evidence="1">
        <name>Zn(2+)</name>
        <dbReference type="ChEBI" id="CHEBI:29105"/>
    </cofactor>
</comment>
<keyword evidence="5 11" id="KW-0812">Transmembrane</keyword>
<evidence type="ECO:0000256" key="3">
    <source>
        <dbReference type="ARBA" id="ARBA00007931"/>
    </source>
</evidence>
<feature type="domain" description="PDZ" evidence="12">
    <location>
        <begin position="111"/>
        <end position="159"/>
    </location>
</feature>
<dbReference type="InterPro" id="IPR041489">
    <property type="entry name" value="PDZ_6"/>
</dbReference>
<dbReference type="SUPFAM" id="SSF50156">
    <property type="entry name" value="PDZ domain-like"/>
    <property type="match status" value="2"/>
</dbReference>
<evidence type="ECO:0000256" key="5">
    <source>
        <dbReference type="ARBA" id="ARBA00022692"/>
    </source>
</evidence>
<dbReference type="EMBL" id="AP025028">
    <property type="protein sequence ID" value="BDA77861.1"/>
    <property type="molecule type" value="Genomic_DNA"/>
</dbReference>
<evidence type="ECO:0000256" key="8">
    <source>
        <dbReference type="ARBA" id="ARBA00022989"/>
    </source>
</evidence>
<keyword evidence="9 13" id="KW-0482">Metalloprotease</keyword>
<keyword evidence="7" id="KW-0862">Zinc</keyword>
<evidence type="ECO:0000256" key="11">
    <source>
        <dbReference type="SAM" id="Phobius"/>
    </source>
</evidence>
<keyword evidence="14" id="KW-1185">Reference proteome</keyword>
<name>A0ABM7UQS1_9LEPT</name>
<dbReference type="Pfam" id="PF02163">
    <property type="entry name" value="Peptidase_M50"/>
    <property type="match status" value="1"/>
</dbReference>
<protein>
    <submittedName>
        <fullName evidence="13">Zinc metalloprotease</fullName>
    </submittedName>
</protein>
<evidence type="ECO:0000313" key="14">
    <source>
        <dbReference type="Proteomes" id="UP000245263"/>
    </source>
</evidence>
<dbReference type="PANTHER" id="PTHR42837:SF2">
    <property type="entry name" value="MEMBRANE METALLOPROTEASE ARASP2, CHLOROPLASTIC-RELATED"/>
    <property type="match status" value="1"/>
</dbReference>
<dbReference type="Pfam" id="PF17820">
    <property type="entry name" value="PDZ_6"/>
    <property type="match status" value="1"/>
</dbReference>
<feature type="transmembrane region" description="Helical" evidence="11">
    <location>
        <begin position="541"/>
        <end position="562"/>
    </location>
</feature>
<dbReference type="InterPro" id="IPR004387">
    <property type="entry name" value="Pept_M50_Zn"/>
</dbReference>
<dbReference type="RefSeq" id="WP_167837159.1">
    <property type="nucleotide sequence ID" value="NZ_AP025028.1"/>
</dbReference>
<gene>
    <name evidence="13" type="ORF">LPTSP3_g07910</name>
</gene>
<feature type="transmembrane region" description="Helical" evidence="11">
    <location>
        <begin position="50"/>
        <end position="68"/>
    </location>
</feature>
<dbReference type="InterPro" id="IPR008915">
    <property type="entry name" value="Peptidase_M50"/>
</dbReference>
<dbReference type="Proteomes" id="UP000245263">
    <property type="component" value="Chromosome 1"/>
</dbReference>
<dbReference type="CDD" id="cd23081">
    <property type="entry name" value="cpPDZ_EcRseP-like"/>
    <property type="match status" value="1"/>
</dbReference>
<dbReference type="SMART" id="SM00228">
    <property type="entry name" value="PDZ"/>
    <property type="match status" value="1"/>
</dbReference>
<dbReference type="Gene3D" id="2.30.42.10">
    <property type="match status" value="2"/>
</dbReference>
<evidence type="ECO:0000313" key="13">
    <source>
        <dbReference type="EMBL" id="BDA77861.1"/>
    </source>
</evidence>
<dbReference type="CDD" id="cd06163">
    <property type="entry name" value="S2P-M50_PDZ_RseP-like"/>
    <property type="match status" value="2"/>
</dbReference>